<name>A0A1V4A286_9ACTN</name>
<protein>
    <submittedName>
        <fullName evidence="1">Uncharacterized protein</fullName>
    </submittedName>
</protein>
<proteinExistence type="predicted"/>
<reference evidence="1 2" key="1">
    <citation type="submission" date="2017-02" db="EMBL/GenBank/DDBJ databases">
        <title>Draft Genome Sequence of Streptomyces tsukubaensis F601, a Producer of the immunosuppressant tacrolimus FK506.</title>
        <authorList>
            <person name="Zong G."/>
            <person name="Zhong C."/>
            <person name="Fu J."/>
            <person name="Qin R."/>
            <person name="Cao G."/>
        </authorList>
    </citation>
    <scope>NUCLEOTIDE SEQUENCE [LARGE SCALE GENOMIC DNA]</scope>
    <source>
        <strain evidence="1 2">F601</strain>
    </source>
</reference>
<keyword evidence="2" id="KW-1185">Reference proteome</keyword>
<dbReference type="Proteomes" id="UP000190539">
    <property type="component" value="Unassembled WGS sequence"/>
</dbReference>
<dbReference type="EMBL" id="MVFC01000034">
    <property type="protein sequence ID" value="OON72951.1"/>
    <property type="molecule type" value="Genomic_DNA"/>
</dbReference>
<comment type="caution">
    <text evidence="1">The sequence shown here is derived from an EMBL/GenBank/DDBJ whole genome shotgun (WGS) entry which is preliminary data.</text>
</comment>
<dbReference type="AlphaFoldDB" id="A0A1V4A286"/>
<evidence type="ECO:0000313" key="2">
    <source>
        <dbReference type="Proteomes" id="UP000190539"/>
    </source>
</evidence>
<accession>A0A1V4A286</accession>
<organism evidence="1 2">
    <name type="scientific">Streptomyces tsukubensis</name>
    <dbReference type="NCBI Taxonomy" id="83656"/>
    <lineage>
        <taxon>Bacteria</taxon>
        <taxon>Bacillati</taxon>
        <taxon>Actinomycetota</taxon>
        <taxon>Actinomycetes</taxon>
        <taxon>Kitasatosporales</taxon>
        <taxon>Streptomycetaceae</taxon>
        <taxon>Streptomyces</taxon>
    </lineage>
</organism>
<evidence type="ECO:0000313" key="1">
    <source>
        <dbReference type="EMBL" id="OON72951.1"/>
    </source>
</evidence>
<dbReference type="STRING" id="83656.B1H18_28530"/>
<gene>
    <name evidence="1" type="ORF">B1H18_28530</name>
</gene>
<sequence length="245" mass="27295">MGAQLNPVPGTDQLYEYRGVLGADEEAPPRFLPYHQGDVFSHVDLPGLPDYDHAMLFLHPCTMRKGAQLAPEVTVIGVQVKSPKKVLTGPASWEKHWAKSFAVMPLPDMYNVGCGTHVAEFMKMATVPSTSLARDRRVSTLSAEGRLHLLQRAFHHFSRAVIPLGDLRMSMRPVEREIQLQTDWVEACCDQQGSAADKVIVEAESAFDSFLGEENRREKLQSGESEFAVARAVKKEIEMRYGGRS</sequence>